<dbReference type="Proteomes" id="UP001203852">
    <property type="component" value="Unassembled WGS sequence"/>
</dbReference>
<accession>A0AAN6IHD8</accession>
<organism evidence="2 3">
    <name type="scientific">Exophiala viscosa</name>
    <dbReference type="NCBI Taxonomy" id="2486360"/>
    <lineage>
        <taxon>Eukaryota</taxon>
        <taxon>Fungi</taxon>
        <taxon>Dikarya</taxon>
        <taxon>Ascomycota</taxon>
        <taxon>Pezizomycotina</taxon>
        <taxon>Eurotiomycetes</taxon>
        <taxon>Chaetothyriomycetidae</taxon>
        <taxon>Chaetothyriales</taxon>
        <taxon>Herpotrichiellaceae</taxon>
        <taxon>Exophiala</taxon>
    </lineage>
</organism>
<evidence type="ECO:0000256" key="1">
    <source>
        <dbReference type="SAM" id="MobiDB-lite"/>
    </source>
</evidence>
<comment type="caution">
    <text evidence="2">The sequence shown here is derived from an EMBL/GenBank/DDBJ whole genome shotgun (WGS) entry which is preliminary data.</text>
</comment>
<sequence>MASTRLTVPTEMQNAARTLFEKYRSNECRQQHESMCRPQEAASKYAVGEKVCIRPSENKTIEPWCLVATLAESKCFTAGENRQFRPMVLVRVSSDGSRIIERAGFQEEKPLALRIAPLYSVGSSLLTSSCGMESTVLIEERCWLSSKYRGGPDWAYKVRGQPDKWMPEGVLRPKVQKVLSIGDPPAKPAQQEEPPKDQTHSEATPQPTAESAANEGTQGSCGAQIFPEEASQKTDRVGDLIAGADTHKPTAAKFDKDKADKLKVQMDDLGIEKTDLEEQMQGYSKERAKLEEKVAILKVQEDVLSQILAALKEKAAKTTEEAEDMEALASTATEASTELSHAAKRRRVE</sequence>
<gene>
    <name evidence="2" type="ORF">EDD36DRAFT_413848</name>
</gene>
<protein>
    <submittedName>
        <fullName evidence="2">Uncharacterized protein</fullName>
    </submittedName>
</protein>
<proteinExistence type="predicted"/>
<feature type="compositionally biased region" description="Polar residues" evidence="1">
    <location>
        <begin position="201"/>
        <end position="221"/>
    </location>
</feature>
<evidence type="ECO:0000313" key="3">
    <source>
        <dbReference type="Proteomes" id="UP001203852"/>
    </source>
</evidence>
<feature type="compositionally biased region" description="Low complexity" evidence="1">
    <location>
        <begin position="327"/>
        <end position="340"/>
    </location>
</feature>
<feature type="region of interest" description="Disordered" evidence="1">
    <location>
        <begin position="180"/>
        <end position="222"/>
    </location>
</feature>
<reference evidence="2" key="1">
    <citation type="journal article" date="2022" name="bioRxiv">
        <title>Deciphering the potential niche of two novel black yeast fungi from a biological soil crust based on their genomes, phenotypes, and melanin regulation.</title>
        <authorList>
            <consortium name="DOE Joint Genome Institute"/>
            <person name="Carr E.C."/>
            <person name="Barton Q."/>
            <person name="Grambo S."/>
            <person name="Sullivan M."/>
            <person name="Renfro C.M."/>
            <person name="Kuo A."/>
            <person name="Pangilinan J."/>
            <person name="Lipzen A."/>
            <person name="Keymanesh K."/>
            <person name="Savage E."/>
            <person name="Barry K."/>
            <person name="Grigoriev I.V."/>
            <person name="Riekhof W.R."/>
            <person name="Harris S.S."/>
        </authorList>
    </citation>
    <scope>NUCLEOTIDE SEQUENCE</scope>
    <source>
        <strain evidence="2">JF 03-4F</strain>
    </source>
</reference>
<dbReference type="EMBL" id="MU404350">
    <property type="protein sequence ID" value="KAI1618157.1"/>
    <property type="molecule type" value="Genomic_DNA"/>
</dbReference>
<evidence type="ECO:0000313" key="2">
    <source>
        <dbReference type="EMBL" id="KAI1618157.1"/>
    </source>
</evidence>
<keyword evidence="3" id="KW-1185">Reference proteome</keyword>
<name>A0AAN6IHD8_9EURO</name>
<dbReference type="AlphaFoldDB" id="A0AAN6IHD8"/>
<feature type="region of interest" description="Disordered" evidence="1">
    <location>
        <begin position="315"/>
        <end position="349"/>
    </location>
</feature>